<dbReference type="AlphaFoldDB" id="X0ZJ10"/>
<dbReference type="EMBL" id="BART01008786">
    <property type="protein sequence ID" value="GAG58077.1"/>
    <property type="molecule type" value="Genomic_DNA"/>
</dbReference>
<organism evidence="1">
    <name type="scientific">marine sediment metagenome</name>
    <dbReference type="NCBI Taxonomy" id="412755"/>
    <lineage>
        <taxon>unclassified sequences</taxon>
        <taxon>metagenomes</taxon>
        <taxon>ecological metagenomes</taxon>
    </lineage>
</organism>
<name>X0ZJ10_9ZZZZ</name>
<evidence type="ECO:0000313" key="1">
    <source>
        <dbReference type="EMBL" id="GAG58077.1"/>
    </source>
</evidence>
<protein>
    <submittedName>
        <fullName evidence="1">Uncharacterized protein</fullName>
    </submittedName>
</protein>
<reference evidence="1" key="1">
    <citation type="journal article" date="2014" name="Front. Microbiol.">
        <title>High frequency of phylogenetically diverse reductive dehalogenase-homologous genes in deep subseafloor sedimentary metagenomes.</title>
        <authorList>
            <person name="Kawai M."/>
            <person name="Futagami T."/>
            <person name="Toyoda A."/>
            <person name="Takaki Y."/>
            <person name="Nishi S."/>
            <person name="Hori S."/>
            <person name="Arai W."/>
            <person name="Tsubouchi T."/>
            <person name="Morono Y."/>
            <person name="Uchiyama I."/>
            <person name="Ito T."/>
            <person name="Fujiyama A."/>
            <person name="Inagaki F."/>
            <person name="Takami H."/>
        </authorList>
    </citation>
    <scope>NUCLEOTIDE SEQUENCE</scope>
    <source>
        <strain evidence="1">Expedition CK06-06</strain>
    </source>
</reference>
<comment type="caution">
    <text evidence="1">The sequence shown here is derived from an EMBL/GenBank/DDBJ whole genome shotgun (WGS) entry which is preliminary data.</text>
</comment>
<proteinExistence type="predicted"/>
<accession>X0ZJ10</accession>
<sequence>MREARICPVCLTVHWRKGKCCSGECGVLYMAQVCAQLHAKKGPHYENWRRKWEAATGLKLKEGR</sequence>
<gene>
    <name evidence="1" type="ORF">S01H4_19664</name>
</gene>